<dbReference type="EMBL" id="QGHA01000002">
    <property type="protein sequence ID" value="PWK78918.1"/>
    <property type="molecule type" value="Genomic_DNA"/>
</dbReference>
<keyword evidence="2" id="KW-0732">Signal</keyword>
<evidence type="ECO:0000313" key="3">
    <source>
        <dbReference type="EMBL" id="PWK78918.1"/>
    </source>
</evidence>
<name>A0A316HEA7_9SPHI</name>
<comment type="caution">
    <text evidence="3">The sequence shown here is derived from an EMBL/GenBank/DDBJ whole genome shotgun (WGS) entry which is preliminary data.</text>
</comment>
<evidence type="ECO:0000256" key="1">
    <source>
        <dbReference type="ARBA" id="ARBA00017922"/>
    </source>
</evidence>
<proteinExistence type="predicted"/>
<dbReference type="AlphaFoldDB" id="A0A316HEA7"/>
<sequence>MKKILLALFAAVALTACNDTKKQEKELLNQVITIHDKVMAGDEELMKNKMLLDSLVKHPSPKINQDTAKAYLKQINDADNAMSDWMHHFDAENKGKSHQEIMNYLDEQKKLIIKIDTQIAAAVAGSTKYITQIPAK</sequence>
<dbReference type="Pfam" id="PF08139">
    <property type="entry name" value="LPAM_1"/>
    <property type="match status" value="1"/>
</dbReference>
<protein>
    <recommendedName>
        <fullName evidence="1">Type IV secretion system putative lipoprotein virB7</fullName>
    </recommendedName>
</protein>
<dbReference type="InterPro" id="IPR012640">
    <property type="entry name" value="Membr_lipoprot_lipid_attach_CS"/>
</dbReference>
<organism evidence="3 4">
    <name type="scientific">Mucilaginibacter oryzae</name>
    <dbReference type="NCBI Taxonomy" id="468058"/>
    <lineage>
        <taxon>Bacteria</taxon>
        <taxon>Pseudomonadati</taxon>
        <taxon>Bacteroidota</taxon>
        <taxon>Sphingobacteriia</taxon>
        <taxon>Sphingobacteriales</taxon>
        <taxon>Sphingobacteriaceae</taxon>
        <taxon>Mucilaginibacter</taxon>
    </lineage>
</organism>
<reference evidence="3 4" key="1">
    <citation type="submission" date="2018-05" db="EMBL/GenBank/DDBJ databases">
        <title>Genomic Encyclopedia of Archaeal and Bacterial Type Strains, Phase II (KMG-II): from individual species to whole genera.</title>
        <authorList>
            <person name="Goeker M."/>
        </authorList>
    </citation>
    <scope>NUCLEOTIDE SEQUENCE [LARGE SCALE GENOMIC DNA]</scope>
    <source>
        <strain evidence="3 4">DSM 19975</strain>
    </source>
</reference>
<evidence type="ECO:0000313" key="4">
    <source>
        <dbReference type="Proteomes" id="UP000245678"/>
    </source>
</evidence>
<accession>A0A316HEA7</accession>
<dbReference type="PROSITE" id="PS51257">
    <property type="entry name" value="PROKAR_LIPOPROTEIN"/>
    <property type="match status" value="1"/>
</dbReference>
<gene>
    <name evidence="3" type="ORF">LX99_01372</name>
</gene>
<keyword evidence="4" id="KW-1185">Reference proteome</keyword>
<evidence type="ECO:0000256" key="2">
    <source>
        <dbReference type="ARBA" id="ARBA00022729"/>
    </source>
</evidence>
<dbReference type="Proteomes" id="UP000245678">
    <property type="component" value="Unassembled WGS sequence"/>
</dbReference>
<dbReference type="RefSeq" id="WP_022830866.1">
    <property type="nucleotide sequence ID" value="NZ_QGHA01000002.1"/>
</dbReference>